<reference evidence="2" key="1">
    <citation type="journal article" date="2023" name="Genome Biol. Evol.">
        <title>Long-read-based Genome Assembly of Drosophila gunungcola Reveals Fewer Chemosensory Genes in Flower-breeding Species.</title>
        <authorList>
            <person name="Negi A."/>
            <person name="Liao B.Y."/>
            <person name="Yeh S.D."/>
        </authorList>
    </citation>
    <scope>NUCLEOTIDE SEQUENCE</scope>
    <source>
        <strain evidence="2">Sukarami</strain>
    </source>
</reference>
<feature type="non-terminal residue" evidence="2">
    <location>
        <position position="180"/>
    </location>
</feature>
<name>A0A9P9YKP4_9MUSC</name>
<keyword evidence="3" id="KW-1185">Reference proteome</keyword>
<dbReference type="EMBL" id="JAMKOV010000008">
    <property type="protein sequence ID" value="KAI8038309.1"/>
    <property type="molecule type" value="Genomic_DNA"/>
</dbReference>
<feature type="compositionally biased region" description="Acidic residues" evidence="1">
    <location>
        <begin position="56"/>
        <end position="70"/>
    </location>
</feature>
<evidence type="ECO:0000256" key="1">
    <source>
        <dbReference type="SAM" id="MobiDB-lite"/>
    </source>
</evidence>
<evidence type="ECO:0000313" key="2">
    <source>
        <dbReference type="EMBL" id="KAI8038309.1"/>
    </source>
</evidence>
<comment type="caution">
    <text evidence="2">The sequence shown here is derived from an EMBL/GenBank/DDBJ whole genome shotgun (WGS) entry which is preliminary data.</text>
</comment>
<feature type="region of interest" description="Disordered" evidence="1">
    <location>
        <begin position="1"/>
        <end position="71"/>
    </location>
</feature>
<evidence type="ECO:0000313" key="3">
    <source>
        <dbReference type="Proteomes" id="UP001059596"/>
    </source>
</evidence>
<dbReference type="Proteomes" id="UP001059596">
    <property type="component" value="Unassembled WGS sequence"/>
</dbReference>
<protein>
    <submittedName>
        <fullName evidence="2">Uncharacterized protein</fullName>
    </submittedName>
</protein>
<accession>A0A9P9YKP4</accession>
<sequence length="180" mass="19402">SKPRSSWWPRRGPGARRRAAPPSGPPLPRPAAPPCRRSRSTSAWSPTWRAAAATEAESEAESEEESDAELELAILRDGHQHHRQHLKALRLTREAGGVGVAEPSDYRRPTALEEVTHLSAGDVVGVHAKGGAKPAAASGEALGNITKSMGEGANEIIYTEIQMQMHQVLRGRNSSESPRQ</sequence>
<organism evidence="2 3">
    <name type="scientific">Drosophila gunungcola</name>
    <name type="common">fruit fly</name>
    <dbReference type="NCBI Taxonomy" id="103775"/>
    <lineage>
        <taxon>Eukaryota</taxon>
        <taxon>Metazoa</taxon>
        <taxon>Ecdysozoa</taxon>
        <taxon>Arthropoda</taxon>
        <taxon>Hexapoda</taxon>
        <taxon>Insecta</taxon>
        <taxon>Pterygota</taxon>
        <taxon>Neoptera</taxon>
        <taxon>Endopterygota</taxon>
        <taxon>Diptera</taxon>
        <taxon>Brachycera</taxon>
        <taxon>Muscomorpha</taxon>
        <taxon>Ephydroidea</taxon>
        <taxon>Drosophilidae</taxon>
        <taxon>Drosophila</taxon>
        <taxon>Sophophora</taxon>
    </lineage>
</organism>
<proteinExistence type="predicted"/>
<feature type="compositionally biased region" description="Pro residues" evidence="1">
    <location>
        <begin position="22"/>
        <end position="33"/>
    </location>
</feature>
<gene>
    <name evidence="2" type="ORF">M5D96_008999</name>
</gene>
<dbReference type="AlphaFoldDB" id="A0A9P9YKP4"/>